<protein>
    <recommendedName>
        <fullName evidence="2">Aminoglycoside phosphotransferase domain-containing protein</fullName>
    </recommendedName>
</protein>
<dbReference type="STRING" id="416450.A0A1V6PN81"/>
<dbReference type="Proteomes" id="UP000191672">
    <property type="component" value="Unassembled WGS sequence"/>
</dbReference>
<reference evidence="4" key="1">
    <citation type="journal article" date="2017" name="Nat. Microbiol.">
        <title>Global analysis of biosynthetic gene clusters reveals vast potential of secondary metabolite production in Penicillium species.</title>
        <authorList>
            <person name="Nielsen J.C."/>
            <person name="Grijseels S."/>
            <person name="Prigent S."/>
            <person name="Ji B."/>
            <person name="Dainat J."/>
            <person name="Nielsen K.F."/>
            <person name="Frisvad J.C."/>
            <person name="Workman M."/>
            <person name="Nielsen J."/>
        </authorList>
    </citation>
    <scope>NUCLEOTIDE SEQUENCE [LARGE SCALE GENOMIC DNA]</scope>
    <source>
        <strain evidence="4">IBT 31811</strain>
    </source>
</reference>
<dbReference type="SUPFAM" id="SSF56112">
    <property type="entry name" value="Protein kinase-like (PK-like)"/>
    <property type="match status" value="1"/>
</dbReference>
<dbReference type="AlphaFoldDB" id="A0A1V6PN81"/>
<name>A0A1V6PN81_9EURO</name>
<dbReference type="OrthoDB" id="5327538at2759"/>
<evidence type="ECO:0000313" key="3">
    <source>
        <dbReference type="EMBL" id="OQD78122.1"/>
    </source>
</evidence>
<sequence length="423" mass="48207">MATDFFRSEQDEHHYDPAAQEAEKKEITTLIEKIDILALTRRASSLRGGLACSVAQGLQYDRALRSSVMGGMNYHIEILFEDGKSWLARIRRFNATSPPPELRDYILRSEVSTLQFLSKTKVPVPTVFDFNADESNPVGVGYILMEKLPGKSLRWSITTPEQRQKIASQLADIYIELKSYPFSVMGSFNQQNSSHVGPIARESLTDFQDLHMKMLGPYSSSEEYFTAHIRLILDLIIRQESYVNRPVDAFLIHRFLLEIIPKIFSRNSLDDGMFYLKHADEKGDQILVDNDYNITGIIDWEWAQTDSKSAAFNSPIVLLPVADFYEGADHIGEDEAFFAKCLAEKGHPDLGEIVRNGRLLHRIQFCCGYDLDDWDGFIGLFFGLLKTLGIEGDSNWETWKAEAMESYRGDFQLKQLLKLSEAE</sequence>
<evidence type="ECO:0000256" key="1">
    <source>
        <dbReference type="SAM" id="MobiDB-lite"/>
    </source>
</evidence>
<evidence type="ECO:0000259" key="2">
    <source>
        <dbReference type="Pfam" id="PF01636"/>
    </source>
</evidence>
<feature type="domain" description="Aminoglycoside phosphotransferase" evidence="2">
    <location>
        <begin position="98"/>
        <end position="303"/>
    </location>
</feature>
<dbReference type="InterPro" id="IPR002575">
    <property type="entry name" value="Aminoglycoside_PTrfase"/>
</dbReference>
<accession>A0A1V6PN81</accession>
<feature type="region of interest" description="Disordered" evidence="1">
    <location>
        <begin position="1"/>
        <end position="21"/>
    </location>
</feature>
<dbReference type="Pfam" id="PF01636">
    <property type="entry name" value="APH"/>
    <property type="match status" value="1"/>
</dbReference>
<organism evidence="3 4">
    <name type="scientific">Penicillium antarcticum</name>
    <dbReference type="NCBI Taxonomy" id="416450"/>
    <lineage>
        <taxon>Eukaryota</taxon>
        <taxon>Fungi</taxon>
        <taxon>Dikarya</taxon>
        <taxon>Ascomycota</taxon>
        <taxon>Pezizomycotina</taxon>
        <taxon>Eurotiomycetes</taxon>
        <taxon>Eurotiomycetidae</taxon>
        <taxon>Eurotiales</taxon>
        <taxon>Aspergillaceae</taxon>
        <taxon>Penicillium</taxon>
    </lineage>
</organism>
<evidence type="ECO:0000313" key="4">
    <source>
        <dbReference type="Proteomes" id="UP000191672"/>
    </source>
</evidence>
<comment type="caution">
    <text evidence="3">The sequence shown here is derived from an EMBL/GenBank/DDBJ whole genome shotgun (WGS) entry which is preliminary data.</text>
</comment>
<dbReference type="InterPro" id="IPR051678">
    <property type="entry name" value="AGP_Transferase"/>
</dbReference>
<dbReference type="InterPro" id="IPR011009">
    <property type="entry name" value="Kinase-like_dom_sf"/>
</dbReference>
<dbReference type="EMBL" id="MDYN01000086">
    <property type="protein sequence ID" value="OQD78122.1"/>
    <property type="molecule type" value="Genomic_DNA"/>
</dbReference>
<dbReference type="PANTHER" id="PTHR21310">
    <property type="entry name" value="AMINOGLYCOSIDE PHOSPHOTRANSFERASE-RELATED-RELATED"/>
    <property type="match status" value="1"/>
</dbReference>
<proteinExistence type="predicted"/>
<keyword evidence="4" id="KW-1185">Reference proteome</keyword>
<gene>
    <name evidence="3" type="ORF">PENANT_c086G03102</name>
</gene>
<dbReference type="PANTHER" id="PTHR21310:SF15">
    <property type="entry name" value="AMINOGLYCOSIDE PHOSPHOTRANSFERASE DOMAIN-CONTAINING PROTEIN"/>
    <property type="match status" value="1"/>
</dbReference>